<accession>A0A9P4TTY7</accession>
<evidence type="ECO:0000313" key="4">
    <source>
        <dbReference type="EMBL" id="KAF2420962.1"/>
    </source>
</evidence>
<dbReference type="EMBL" id="MU007105">
    <property type="protein sequence ID" value="KAF2420962.1"/>
    <property type="molecule type" value="Genomic_DNA"/>
</dbReference>
<protein>
    <submittedName>
        <fullName evidence="4">Uncharacterized protein</fullName>
    </submittedName>
</protein>
<dbReference type="PANTHER" id="PTHR43585">
    <property type="entry name" value="FUMIPYRROLE BIOSYNTHESIS PROTEIN C"/>
    <property type="match status" value="1"/>
</dbReference>
<dbReference type="Proteomes" id="UP000800235">
    <property type="component" value="Unassembled WGS sequence"/>
</dbReference>
<sequence>MVEPYVDGPEVDANFALLDGEVVFYEIADDVPSLGDARDSSVHDNFQETANLLPTALPRDEVEMVRRSILDSLKRMGFYNGTFHCKGRIRNSTMTYQRRNDVDGSWDLVSNHNYDPSRQQSFFLHEINARPAGYLESVATVLTCGVDYYALQMLFSLNDRERYRQLSQPFRKGPQWHLALLLIPEDRAGVMETPDTPLDLMQRHADLAAAIVDHNTVIRGGDRCFGPKASQFNYLADFSVMSRACRDDCLTLAQKFCLSYADICKPHLPRW</sequence>
<dbReference type="InterPro" id="IPR052032">
    <property type="entry name" value="ATP-dep_AA_Ligase"/>
</dbReference>
<dbReference type="Gene3D" id="3.30.470.20">
    <property type="entry name" value="ATP-grasp fold, B domain"/>
    <property type="match status" value="1"/>
</dbReference>
<dbReference type="SUPFAM" id="SSF56059">
    <property type="entry name" value="Glutathione synthetase ATP-binding domain-like"/>
    <property type="match status" value="1"/>
</dbReference>
<dbReference type="AlphaFoldDB" id="A0A9P4TTY7"/>
<name>A0A9P4TTY7_9PEZI</name>
<evidence type="ECO:0000256" key="2">
    <source>
        <dbReference type="ARBA" id="ARBA00022741"/>
    </source>
</evidence>
<keyword evidence="5" id="KW-1185">Reference proteome</keyword>
<keyword evidence="2" id="KW-0547">Nucleotide-binding</keyword>
<organism evidence="4 5">
    <name type="scientific">Tothia fuscella</name>
    <dbReference type="NCBI Taxonomy" id="1048955"/>
    <lineage>
        <taxon>Eukaryota</taxon>
        <taxon>Fungi</taxon>
        <taxon>Dikarya</taxon>
        <taxon>Ascomycota</taxon>
        <taxon>Pezizomycotina</taxon>
        <taxon>Dothideomycetes</taxon>
        <taxon>Pleosporomycetidae</taxon>
        <taxon>Venturiales</taxon>
        <taxon>Cylindrosympodiaceae</taxon>
        <taxon>Tothia</taxon>
    </lineage>
</organism>
<evidence type="ECO:0000256" key="3">
    <source>
        <dbReference type="ARBA" id="ARBA00022840"/>
    </source>
</evidence>
<comment type="caution">
    <text evidence="4">The sequence shown here is derived from an EMBL/GenBank/DDBJ whole genome shotgun (WGS) entry which is preliminary data.</text>
</comment>
<gene>
    <name evidence="4" type="ORF">EJ08DRAFT_665448</name>
</gene>
<evidence type="ECO:0000256" key="1">
    <source>
        <dbReference type="ARBA" id="ARBA00022598"/>
    </source>
</evidence>
<keyword evidence="3" id="KW-0067">ATP-binding</keyword>
<proteinExistence type="predicted"/>
<reference evidence="4" key="1">
    <citation type="journal article" date="2020" name="Stud. Mycol.">
        <title>101 Dothideomycetes genomes: a test case for predicting lifestyles and emergence of pathogens.</title>
        <authorList>
            <person name="Haridas S."/>
            <person name="Albert R."/>
            <person name="Binder M."/>
            <person name="Bloem J."/>
            <person name="Labutti K."/>
            <person name="Salamov A."/>
            <person name="Andreopoulos B."/>
            <person name="Baker S."/>
            <person name="Barry K."/>
            <person name="Bills G."/>
            <person name="Bluhm B."/>
            <person name="Cannon C."/>
            <person name="Castanera R."/>
            <person name="Culley D."/>
            <person name="Daum C."/>
            <person name="Ezra D."/>
            <person name="Gonzalez J."/>
            <person name="Henrissat B."/>
            <person name="Kuo A."/>
            <person name="Liang C."/>
            <person name="Lipzen A."/>
            <person name="Lutzoni F."/>
            <person name="Magnuson J."/>
            <person name="Mondo S."/>
            <person name="Nolan M."/>
            <person name="Ohm R."/>
            <person name="Pangilinan J."/>
            <person name="Park H.-J."/>
            <person name="Ramirez L."/>
            <person name="Alfaro M."/>
            <person name="Sun H."/>
            <person name="Tritt A."/>
            <person name="Yoshinaga Y."/>
            <person name="Zwiers L.-H."/>
            <person name="Turgeon B."/>
            <person name="Goodwin S."/>
            <person name="Spatafora J."/>
            <person name="Crous P."/>
            <person name="Grigoriev I."/>
        </authorList>
    </citation>
    <scope>NUCLEOTIDE SEQUENCE</scope>
    <source>
        <strain evidence="4">CBS 130266</strain>
    </source>
</reference>
<dbReference type="GO" id="GO:0005524">
    <property type="term" value="F:ATP binding"/>
    <property type="evidence" value="ECO:0007669"/>
    <property type="project" value="UniProtKB-KW"/>
</dbReference>
<dbReference type="OrthoDB" id="434648at2759"/>
<evidence type="ECO:0000313" key="5">
    <source>
        <dbReference type="Proteomes" id="UP000800235"/>
    </source>
</evidence>
<keyword evidence="1" id="KW-0436">Ligase</keyword>
<dbReference type="GO" id="GO:0016874">
    <property type="term" value="F:ligase activity"/>
    <property type="evidence" value="ECO:0007669"/>
    <property type="project" value="UniProtKB-KW"/>
</dbReference>
<dbReference type="PANTHER" id="PTHR43585:SF2">
    <property type="entry name" value="ATP-GRASP ENZYME FSQD"/>
    <property type="match status" value="1"/>
</dbReference>